<dbReference type="InterPro" id="IPR032675">
    <property type="entry name" value="LRR_dom_sf"/>
</dbReference>
<dbReference type="Pfam" id="PF08263">
    <property type="entry name" value="LRRNT_2"/>
    <property type="match status" value="1"/>
</dbReference>
<evidence type="ECO:0000256" key="6">
    <source>
        <dbReference type="ARBA" id="ARBA00022679"/>
    </source>
</evidence>
<evidence type="ECO:0000256" key="9">
    <source>
        <dbReference type="ARBA" id="ARBA00022737"/>
    </source>
</evidence>
<name>A0AAP0MZN8_9ROSI</name>
<dbReference type="PANTHER" id="PTHR45974:SF266">
    <property type="entry name" value="LEUCINE-RICH REPEAT RECEPTOR PROTEIN KINASE HPCA1"/>
    <property type="match status" value="1"/>
</dbReference>
<comment type="catalytic activity">
    <reaction evidence="17">
        <text>L-threonyl-[protein] + ATP = O-phospho-L-threonyl-[protein] + ADP + H(+)</text>
        <dbReference type="Rhea" id="RHEA:46608"/>
        <dbReference type="Rhea" id="RHEA-COMP:11060"/>
        <dbReference type="Rhea" id="RHEA-COMP:11605"/>
        <dbReference type="ChEBI" id="CHEBI:15378"/>
        <dbReference type="ChEBI" id="CHEBI:30013"/>
        <dbReference type="ChEBI" id="CHEBI:30616"/>
        <dbReference type="ChEBI" id="CHEBI:61977"/>
        <dbReference type="ChEBI" id="CHEBI:456216"/>
        <dbReference type="EC" id="2.7.11.1"/>
    </reaction>
</comment>
<keyword evidence="15" id="KW-0675">Receptor</keyword>
<dbReference type="AlphaFoldDB" id="A0AAP0MZN8"/>
<feature type="signal peptide" evidence="20">
    <location>
        <begin position="1"/>
        <end position="29"/>
    </location>
</feature>
<keyword evidence="5" id="KW-0433">Leucine-rich repeat</keyword>
<evidence type="ECO:0000256" key="11">
    <source>
        <dbReference type="ARBA" id="ARBA00022777"/>
    </source>
</evidence>
<evidence type="ECO:0000256" key="14">
    <source>
        <dbReference type="ARBA" id="ARBA00023136"/>
    </source>
</evidence>
<dbReference type="GO" id="GO:0004674">
    <property type="term" value="F:protein serine/threonine kinase activity"/>
    <property type="evidence" value="ECO:0007669"/>
    <property type="project" value="UniProtKB-KW"/>
</dbReference>
<dbReference type="EMBL" id="JBCGBO010000001">
    <property type="protein sequence ID" value="KAK9228686.1"/>
    <property type="molecule type" value="Genomic_DNA"/>
</dbReference>
<dbReference type="InterPro" id="IPR008271">
    <property type="entry name" value="Ser/Thr_kinase_AS"/>
</dbReference>
<evidence type="ECO:0000256" key="2">
    <source>
        <dbReference type="ARBA" id="ARBA00008684"/>
    </source>
</evidence>
<evidence type="ECO:0000256" key="20">
    <source>
        <dbReference type="SAM" id="SignalP"/>
    </source>
</evidence>
<dbReference type="InterPro" id="IPR011009">
    <property type="entry name" value="Kinase-like_dom_sf"/>
</dbReference>
<dbReference type="InterPro" id="IPR001611">
    <property type="entry name" value="Leu-rich_rpt"/>
</dbReference>
<keyword evidence="7" id="KW-0812">Transmembrane</keyword>
<dbReference type="Gene3D" id="3.30.200.20">
    <property type="entry name" value="Phosphorylase Kinase, domain 1"/>
    <property type="match status" value="1"/>
</dbReference>
<dbReference type="InterPro" id="IPR000719">
    <property type="entry name" value="Prot_kinase_dom"/>
</dbReference>
<dbReference type="Pfam" id="PF07714">
    <property type="entry name" value="PK_Tyr_Ser-Thr"/>
    <property type="match status" value="1"/>
</dbReference>
<keyword evidence="16" id="KW-0325">Glycoprotein</keyword>
<evidence type="ECO:0000256" key="17">
    <source>
        <dbReference type="ARBA" id="ARBA00047899"/>
    </source>
</evidence>
<reference evidence="22 23" key="1">
    <citation type="submission" date="2024-05" db="EMBL/GenBank/DDBJ databases">
        <title>Haplotype-resolved chromosome-level genome assembly of Huyou (Citrus changshanensis).</title>
        <authorList>
            <person name="Miao C."/>
            <person name="Chen W."/>
            <person name="Wu Y."/>
            <person name="Wang L."/>
            <person name="Zhao S."/>
            <person name="Grierson D."/>
            <person name="Xu C."/>
            <person name="Chen K."/>
        </authorList>
    </citation>
    <scope>NUCLEOTIDE SEQUENCE [LARGE SCALE GENOMIC DNA]</scope>
    <source>
        <strain evidence="22">01-14</strain>
        <tissue evidence="22">Leaf</tissue>
    </source>
</reference>
<dbReference type="EC" id="2.7.11.1" evidence="3"/>
<keyword evidence="10 19" id="KW-0547">Nucleotide-binding</keyword>
<dbReference type="PROSITE" id="PS00107">
    <property type="entry name" value="PROTEIN_KINASE_ATP"/>
    <property type="match status" value="1"/>
</dbReference>
<dbReference type="FunFam" id="3.30.200.20:FF:000015">
    <property type="entry name" value="Somatic embryogenesis receptor kinase 1"/>
    <property type="match status" value="1"/>
</dbReference>
<evidence type="ECO:0000256" key="13">
    <source>
        <dbReference type="ARBA" id="ARBA00022989"/>
    </source>
</evidence>
<dbReference type="PROSITE" id="PS00108">
    <property type="entry name" value="PROTEIN_KINASE_ST"/>
    <property type="match status" value="1"/>
</dbReference>
<keyword evidence="4" id="KW-0723">Serine/threonine-protein kinase</keyword>
<proteinExistence type="inferred from homology"/>
<evidence type="ECO:0000256" key="7">
    <source>
        <dbReference type="ARBA" id="ARBA00022692"/>
    </source>
</evidence>
<dbReference type="GO" id="GO:0016020">
    <property type="term" value="C:membrane"/>
    <property type="evidence" value="ECO:0007669"/>
    <property type="project" value="UniProtKB-SubCell"/>
</dbReference>
<comment type="catalytic activity">
    <reaction evidence="18">
        <text>L-seryl-[protein] + ATP = O-phospho-L-seryl-[protein] + ADP + H(+)</text>
        <dbReference type="Rhea" id="RHEA:17989"/>
        <dbReference type="Rhea" id="RHEA-COMP:9863"/>
        <dbReference type="Rhea" id="RHEA-COMP:11604"/>
        <dbReference type="ChEBI" id="CHEBI:15378"/>
        <dbReference type="ChEBI" id="CHEBI:29999"/>
        <dbReference type="ChEBI" id="CHEBI:30616"/>
        <dbReference type="ChEBI" id="CHEBI:83421"/>
        <dbReference type="ChEBI" id="CHEBI:456216"/>
        <dbReference type="EC" id="2.7.11.1"/>
    </reaction>
</comment>
<evidence type="ECO:0000256" key="10">
    <source>
        <dbReference type="ARBA" id="ARBA00022741"/>
    </source>
</evidence>
<feature type="binding site" evidence="19">
    <location>
        <position position="301"/>
    </location>
    <ligand>
        <name>ATP</name>
        <dbReference type="ChEBI" id="CHEBI:30616"/>
    </ligand>
</feature>
<evidence type="ECO:0000256" key="5">
    <source>
        <dbReference type="ARBA" id="ARBA00022614"/>
    </source>
</evidence>
<evidence type="ECO:0000256" key="15">
    <source>
        <dbReference type="ARBA" id="ARBA00023170"/>
    </source>
</evidence>
<dbReference type="InterPro" id="IPR017441">
    <property type="entry name" value="Protein_kinase_ATP_BS"/>
</dbReference>
<evidence type="ECO:0000313" key="23">
    <source>
        <dbReference type="Proteomes" id="UP001428341"/>
    </source>
</evidence>
<accession>A0AAP0MZN8</accession>
<dbReference type="Proteomes" id="UP001428341">
    <property type="component" value="Unassembled WGS sequence"/>
</dbReference>
<dbReference type="SMART" id="SM00220">
    <property type="entry name" value="S_TKc"/>
    <property type="match status" value="1"/>
</dbReference>
<dbReference type="PANTHER" id="PTHR45974">
    <property type="entry name" value="RECEPTOR-LIKE PROTEIN 55"/>
    <property type="match status" value="1"/>
</dbReference>
<keyword evidence="14" id="KW-0472">Membrane</keyword>
<dbReference type="Gene3D" id="3.80.10.10">
    <property type="entry name" value="Ribonuclease Inhibitor"/>
    <property type="match status" value="1"/>
</dbReference>
<evidence type="ECO:0000256" key="19">
    <source>
        <dbReference type="PROSITE-ProRule" id="PRU10141"/>
    </source>
</evidence>
<keyword evidence="11" id="KW-0418">Kinase</keyword>
<evidence type="ECO:0000259" key="21">
    <source>
        <dbReference type="PROSITE" id="PS50011"/>
    </source>
</evidence>
<dbReference type="SUPFAM" id="SSF56112">
    <property type="entry name" value="Protein kinase-like (PK-like)"/>
    <property type="match status" value="1"/>
</dbReference>
<comment type="caution">
    <text evidence="22">The sequence shown here is derived from an EMBL/GenBank/DDBJ whole genome shotgun (WGS) entry which is preliminary data.</text>
</comment>
<dbReference type="FunFam" id="1.10.510.10:FF:000016">
    <property type="entry name" value="Somatic embryogenesis receptor-like kinase 1"/>
    <property type="match status" value="1"/>
</dbReference>
<keyword evidence="23" id="KW-1185">Reference proteome</keyword>
<dbReference type="Gene3D" id="1.10.510.10">
    <property type="entry name" value="Transferase(Phosphotransferase) domain 1"/>
    <property type="match status" value="1"/>
</dbReference>
<dbReference type="FunFam" id="3.80.10.10:FF:000400">
    <property type="entry name" value="Nuclear pore complex protein NUP107"/>
    <property type="match status" value="1"/>
</dbReference>
<keyword evidence="6" id="KW-0808">Transferase</keyword>
<evidence type="ECO:0000256" key="12">
    <source>
        <dbReference type="ARBA" id="ARBA00022840"/>
    </source>
</evidence>
<keyword evidence="12 19" id="KW-0067">ATP-binding</keyword>
<comment type="similarity">
    <text evidence="2">Belongs to the protein kinase superfamily. Ser/Thr protein kinase family.</text>
</comment>
<evidence type="ECO:0000256" key="18">
    <source>
        <dbReference type="ARBA" id="ARBA00048679"/>
    </source>
</evidence>
<comment type="subcellular location">
    <subcellularLocation>
        <location evidence="1">Membrane</location>
        <topology evidence="1">Single-pass type I membrane protein</topology>
    </subcellularLocation>
</comment>
<dbReference type="GO" id="GO:0005524">
    <property type="term" value="F:ATP binding"/>
    <property type="evidence" value="ECO:0007669"/>
    <property type="project" value="UniProtKB-UniRule"/>
</dbReference>
<feature type="chain" id="PRO_5042923395" description="non-specific serine/threonine protein kinase" evidence="20">
    <location>
        <begin position="30"/>
        <end position="627"/>
    </location>
</feature>
<dbReference type="InterPro" id="IPR001245">
    <property type="entry name" value="Ser-Thr/Tyr_kinase_cat_dom"/>
</dbReference>
<organism evidence="22 23">
    <name type="scientific">Citrus x changshan-huyou</name>
    <dbReference type="NCBI Taxonomy" id="2935761"/>
    <lineage>
        <taxon>Eukaryota</taxon>
        <taxon>Viridiplantae</taxon>
        <taxon>Streptophyta</taxon>
        <taxon>Embryophyta</taxon>
        <taxon>Tracheophyta</taxon>
        <taxon>Spermatophyta</taxon>
        <taxon>Magnoliopsida</taxon>
        <taxon>eudicotyledons</taxon>
        <taxon>Gunneridae</taxon>
        <taxon>Pentapetalae</taxon>
        <taxon>rosids</taxon>
        <taxon>malvids</taxon>
        <taxon>Sapindales</taxon>
        <taxon>Rutaceae</taxon>
        <taxon>Aurantioideae</taxon>
        <taxon>Citrus</taxon>
    </lineage>
</organism>
<dbReference type="SUPFAM" id="SSF52058">
    <property type="entry name" value="L domain-like"/>
    <property type="match status" value="1"/>
</dbReference>
<evidence type="ECO:0000256" key="16">
    <source>
        <dbReference type="ARBA" id="ARBA00023180"/>
    </source>
</evidence>
<keyword evidence="13" id="KW-1133">Transmembrane helix</keyword>
<evidence type="ECO:0000256" key="1">
    <source>
        <dbReference type="ARBA" id="ARBA00004479"/>
    </source>
</evidence>
<evidence type="ECO:0000256" key="8">
    <source>
        <dbReference type="ARBA" id="ARBA00022729"/>
    </source>
</evidence>
<evidence type="ECO:0000256" key="4">
    <source>
        <dbReference type="ARBA" id="ARBA00022527"/>
    </source>
</evidence>
<dbReference type="PROSITE" id="PS50011">
    <property type="entry name" value="PROTEIN_KINASE_DOM"/>
    <property type="match status" value="1"/>
</dbReference>
<dbReference type="InterPro" id="IPR013210">
    <property type="entry name" value="LRR_N_plant-typ"/>
</dbReference>
<dbReference type="Pfam" id="PF13855">
    <property type="entry name" value="LRR_8"/>
    <property type="match status" value="1"/>
</dbReference>
<gene>
    <name evidence="22" type="ORF">WN944_021640</name>
</gene>
<sequence length="627" mass="70045">MFGALHKCCPPSLMIKWLILVIFLNFGHSSREPDVEGEALIEVLKALNDTHGQFTDWNDHFVSPCFSWSHVTCRNGNVISLTLGSNGFSGKISPSITKLKFLASLELQDNDLSGTLPDFLGSMTHLQSLNLANNKFSGSIPATWSQLSNLKHLDLSSNNLTGRIPMQLFSIAKFNFTGTHLICGSSLEQPCMSRPSPPVSTSRTKLRIVVASASCGAFVLLSLGALFACRYQKLRKLKHDVFFDVAGEDDCKVSLTQLRRFSCRELQLATDNFSESNIIGQGGFGKVYKGVLSDNTKVAVKRLQDYYSPGGEAAFQREVHLISVAIHKNLLQLIGYCATSSERILVYPFMQNLSVAYRLRGIAFHENHALLLVILLDHAVQVNAEYITVVNSDLKPGEKGLDWPTRKRVAFGTAYGLEYLHEQCNPKIIHRDLKAANILLDDNFEAVLCDFGLAKLVDAKLTHVTTQIRGTMGHIAPEYLSTGKSSEKTDVFGYGITLLELVTGQRAIDFSRLEEEEDVLLLDHIRKLLREDRLNDIVDRNLDTYDSKEVETMVQVALLCTQSTPEDRPPMAQVVKMLQGVDLAERWAEWEELEEVRQQEVSLVPHQFAWVEDSSIDQEAIQLSNAR</sequence>
<evidence type="ECO:0000313" key="22">
    <source>
        <dbReference type="EMBL" id="KAK9228686.1"/>
    </source>
</evidence>
<feature type="domain" description="Protein kinase" evidence="21">
    <location>
        <begin position="273"/>
        <end position="588"/>
    </location>
</feature>
<keyword evidence="8 20" id="KW-0732">Signal</keyword>
<protein>
    <recommendedName>
        <fullName evidence="3">non-specific serine/threonine protein kinase</fullName>
        <ecNumber evidence="3">2.7.11.1</ecNumber>
    </recommendedName>
</protein>
<evidence type="ECO:0000256" key="3">
    <source>
        <dbReference type="ARBA" id="ARBA00012513"/>
    </source>
</evidence>
<keyword evidence="9" id="KW-0677">Repeat</keyword>